<evidence type="ECO:0000313" key="2">
    <source>
        <dbReference type="Proteomes" id="UP000821866"/>
    </source>
</evidence>
<comment type="caution">
    <text evidence="1">The sequence shown here is derived from an EMBL/GenBank/DDBJ whole genome shotgun (WGS) entry which is preliminary data.</text>
</comment>
<name>A0A9J6D3T7_RHIMP</name>
<accession>A0A9J6D3T7</accession>
<evidence type="ECO:0008006" key="3">
    <source>
        <dbReference type="Google" id="ProtNLM"/>
    </source>
</evidence>
<organism evidence="1 2">
    <name type="scientific">Rhipicephalus microplus</name>
    <name type="common">Cattle tick</name>
    <name type="synonym">Boophilus microplus</name>
    <dbReference type="NCBI Taxonomy" id="6941"/>
    <lineage>
        <taxon>Eukaryota</taxon>
        <taxon>Metazoa</taxon>
        <taxon>Ecdysozoa</taxon>
        <taxon>Arthropoda</taxon>
        <taxon>Chelicerata</taxon>
        <taxon>Arachnida</taxon>
        <taxon>Acari</taxon>
        <taxon>Parasitiformes</taxon>
        <taxon>Ixodida</taxon>
        <taxon>Ixodoidea</taxon>
        <taxon>Ixodidae</taxon>
        <taxon>Rhipicephalinae</taxon>
        <taxon>Rhipicephalus</taxon>
        <taxon>Boophilus</taxon>
    </lineage>
</organism>
<dbReference type="InterPro" id="IPR036397">
    <property type="entry name" value="RNaseH_sf"/>
</dbReference>
<evidence type="ECO:0000313" key="1">
    <source>
        <dbReference type="EMBL" id="KAH7998717.1"/>
    </source>
</evidence>
<gene>
    <name evidence="1" type="ORF">HPB51_026385</name>
</gene>
<keyword evidence="2" id="KW-1185">Reference proteome</keyword>
<dbReference type="Proteomes" id="UP000821866">
    <property type="component" value="Unassembled WGS sequence"/>
</dbReference>
<dbReference type="Gene3D" id="3.30.420.10">
    <property type="entry name" value="Ribonuclease H-like superfamily/Ribonuclease H"/>
    <property type="match status" value="1"/>
</dbReference>
<proteinExistence type="predicted"/>
<dbReference type="GO" id="GO:0003676">
    <property type="term" value="F:nucleic acid binding"/>
    <property type="evidence" value="ECO:0007669"/>
    <property type="project" value="InterPro"/>
</dbReference>
<dbReference type="VEuPathDB" id="VectorBase:LOC119168736"/>
<reference evidence="1" key="1">
    <citation type="journal article" date="2020" name="Cell">
        <title>Large-Scale Comparative Analyses of Tick Genomes Elucidate Their Genetic Diversity and Vector Capacities.</title>
        <authorList>
            <consortium name="Tick Genome and Microbiome Consortium (TIGMIC)"/>
            <person name="Jia N."/>
            <person name="Wang J."/>
            <person name="Shi W."/>
            <person name="Du L."/>
            <person name="Sun Y."/>
            <person name="Zhan W."/>
            <person name="Jiang J.F."/>
            <person name="Wang Q."/>
            <person name="Zhang B."/>
            <person name="Ji P."/>
            <person name="Bell-Sakyi L."/>
            <person name="Cui X.M."/>
            <person name="Yuan T.T."/>
            <person name="Jiang B.G."/>
            <person name="Yang W.F."/>
            <person name="Lam T.T."/>
            <person name="Chang Q.C."/>
            <person name="Ding S.J."/>
            <person name="Wang X.J."/>
            <person name="Zhu J.G."/>
            <person name="Ruan X.D."/>
            <person name="Zhao L."/>
            <person name="Wei J.T."/>
            <person name="Ye R.Z."/>
            <person name="Que T.C."/>
            <person name="Du C.H."/>
            <person name="Zhou Y.H."/>
            <person name="Cheng J.X."/>
            <person name="Dai P.F."/>
            <person name="Guo W.B."/>
            <person name="Han X.H."/>
            <person name="Huang E.J."/>
            <person name="Li L.F."/>
            <person name="Wei W."/>
            <person name="Gao Y.C."/>
            <person name="Liu J.Z."/>
            <person name="Shao H.Z."/>
            <person name="Wang X."/>
            <person name="Wang C.C."/>
            <person name="Yang T.C."/>
            <person name="Huo Q.B."/>
            <person name="Li W."/>
            <person name="Chen H.Y."/>
            <person name="Chen S.E."/>
            <person name="Zhou L.G."/>
            <person name="Ni X.B."/>
            <person name="Tian J.H."/>
            <person name="Sheng Y."/>
            <person name="Liu T."/>
            <person name="Pan Y.S."/>
            <person name="Xia L.Y."/>
            <person name="Li J."/>
            <person name="Zhao F."/>
            <person name="Cao W.C."/>
        </authorList>
    </citation>
    <scope>NUCLEOTIDE SEQUENCE</scope>
    <source>
        <strain evidence="1">Rmic-2018</strain>
    </source>
</reference>
<protein>
    <recommendedName>
        <fullName evidence="3">Tick transposon</fullName>
    </recommendedName>
</protein>
<sequence>MASCILASGRGCSLDIALGFFNAVASARLLYAVPLVALRPAQWDTLDTLHRGVVRCLYGLPRSSPIGPTLAEAGETFLTSGERQCVAPHSPHVPHVRGTTPARRLLDRRHSGMGQRALEYAALVPDPLYCGLLQIPPHQDPGLEIKTTISGIRSKKHTPKSALHQETVAMIEEQLAGRVLMYTNSSVTADGSAAATCFAPSLGLREKCRLPISASTAAAELAAIELAANQLVVFLPQSAAVVCDSRAALLTFVRGERGVPVALRLARRFAVIVRNGCDLVFQWVPSHVGLLGNETADVLAKEAHHLSPPFHCSSVRAMLRTFVLRAMCALHTRTHVWLQETPRDRCRRPASASVPGPSCFGFAPTVPAPLRGRFASPTAGALRVPDAWQRRPPSTSCFSALATLNSAYGFSTPMVVWDCHT</sequence>
<dbReference type="SUPFAM" id="SSF53098">
    <property type="entry name" value="Ribonuclease H-like"/>
    <property type="match status" value="1"/>
</dbReference>
<reference evidence="1" key="2">
    <citation type="submission" date="2021-09" db="EMBL/GenBank/DDBJ databases">
        <authorList>
            <person name="Jia N."/>
            <person name="Wang J."/>
            <person name="Shi W."/>
            <person name="Du L."/>
            <person name="Sun Y."/>
            <person name="Zhan W."/>
            <person name="Jiang J."/>
            <person name="Wang Q."/>
            <person name="Zhang B."/>
            <person name="Ji P."/>
            <person name="Sakyi L.B."/>
            <person name="Cui X."/>
            <person name="Yuan T."/>
            <person name="Jiang B."/>
            <person name="Yang W."/>
            <person name="Lam T.T.-Y."/>
            <person name="Chang Q."/>
            <person name="Ding S."/>
            <person name="Wang X."/>
            <person name="Zhu J."/>
            <person name="Ruan X."/>
            <person name="Zhao L."/>
            <person name="Wei J."/>
            <person name="Que T."/>
            <person name="Du C."/>
            <person name="Cheng J."/>
            <person name="Dai P."/>
            <person name="Han X."/>
            <person name="Huang E."/>
            <person name="Gao Y."/>
            <person name="Liu J."/>
            <person name="Shao H."/>
            <person name="Ye R."/>
            <person name="Li L."/>
            <person name="Wei W."/>
            <person name="Wang X."/>
            <person name="Wang C."/>
            <person name="Huo Q."/>
            <person name="Li W."/>
            <person name="Guo W."/>
            <person name="Chen H."/>
            <person name="Chen S."/>
            <person name="Zhou L."/>
            <person name="Zhou L."/>
            <person name="Ni X."/>
            <person name="Tian J."/>
            <person name="Zhou Y."/>
            <person name="Sheng Y."/>
            <person name="Liu T."/>
            <person name="Pan Y."/>
            <person name="Xia L."/>
            <person name="Li J."/>
            <person name="Zhao F."/>
            <person name="Cao W."/>
        </authorList>
    </citation>
    <scope>NUCLEOTIDE SEQUENCE</scope>
    <source>
        <strain evidence="1">Rmic-2018</strain>
        <tissue evidence="1">Larvae</tissue>
    </source>
</reference>
<dbReference type="AlphaFoldDB" id="A0A9J6D3T7"/>
<dbReference type="InterPro" id="IPR012337">
    <property type="entry name" value="RNaseH-like_sf"/>
</dbReference>
<dbReference type="EMBL" id="JABSTU010000243">
    <property type="protein sequence ID" value="KAH7998717.1"/>
    <property type="molecule type" value="Genomic_DNA"/>
</dbReference>